<name>X0W9M2_9ZZZZ</name>
<comment type="caution">
    <text evidence="1">The sequence shown here is derived from an EMBL/GenBank/DDBJ whole genome shotgun (WGS) entry which is preliminary data.</text>
</comment>
<organism evidence="1">
    <name type="scientific">marine sediment metagenome</name>
    <dbReference type="NCBI Taxonomy" id="412755"/>
    <lineage>
        <taxon>unclassified sequences</taxon>
        <taxon>metagenomes</taxon>
        <taxon>ecological metagenomes</taxon>
    </lineage>
</organism>
<reference evidence="1" key="1">
    <citation type="journal article" date="2014" name="Front. Microbiol.">
        <title>High frequency of phylogenetically diverse reductive dehalogenase-homologous genes in deep subseafloor sedimentary metagenomes.</title>
        <authorList>
            <person name="Kawai M."/>
            <person name="Futagami T."/>
            <person name="Toyoda A."/>
            <person name="Takaki Y."/>
            <person name="Nishi S."/>
            <person name="Hori S."/>
            <person name="Arai W."/>
            <person name="Tsubouchi T."/>
            <person name="Morono Y."/>
            <person name="Uchiyama I."/>
            <person name="Ito T."/>
            <person name="Fujiyama A."/>
            <person name="Inagaki F."/>
            <person name="Takami H."/>
        </authorList>
    </citation>
    <scope>NUCLEOTIDE SEQUENCE</scope>
    <source>
        <strain evidence="1">Expedition CK06-06</strain>
    </source>
</reference>
<gene>
    <name evidence="1" type="ORF">S01H1_48343</name>
</gene>
<sequence length="53" mass="6407">MGDAADDLREREEQWQLDYSRFYNMHRQGICGGEELCCWCEEILTDEYWEPDA</sequence>
<proteinExistence type="predicted"/>
<evidence type="ECO:0000313" key="1">
    <source>
        <dbReference type="EMBL" id="GAG27639.1"/>
    </source>
</evidence>
<protein>
    <submittedName>
        <fullName evidence="1">Uncharacterized protein</fullName>
    </submittedName>
</protein>
<accession>X0W9M2</accession>
<dbReference type="EMBL" id="BARS01031044">
    <property type="protein sequence ID" value="GAG27639.1"/>
    <property type="molecule type" value="Genomic_DNA"/>
</dbReference>
<dbReference type="AlphaFoldDB" id="X0W9M2"/>